<evidence type="ECO:0000256" key="5">
    <source>
        <dbReference type="ARBA" id="ARBA00023014"/>
    </source>
</evidence>
<feature type="domain" description="Radical SAM core" evidence="6">
    <location>
        <begin position="191"/>
        <end position="417"/>
    </location>
</feature>
<evidence type="ECO:0000256" key="3">
    <source>
        <dbReference type="ARBA" id="ARBA00022723"/>
    </source>
</evidence>
<dbReference type="SFLD" id="SFLDG01123">
    <property type="entry name" value="methyltransferase_(Class_B)"/>
    <property type="match status" value="1"/>
</dbReference>
<comment type="caution">
    <text evidence="7">The sequence shown here is derived from an EMBL/GenBank/DDBJ whole genome shotgun (WGS) entry which is preliminary data.</text>
</comment>
<dbReference type="NCBIfam" id="TIGR03471">
    <property type="entry name" value="HpnJ"/>
    <property type="match status" value="1"/>
</dbReference>
<dbReference type="PANTHER" id="PTHR43409:SF16">
    <property type="entry name" value="SLR0320 PROTEIN"/>
    <property type="match status" value="1"/>
</dbReference>
<dbReference type="InterPro" id="IPR007197">
    <property type="entry name" value="rSAM"/>
</dbReference>
<keyword evidence="5" id="KW-0411">Iron-sulfur</keyword>
<evidence type="ECO:0000256" key="2">
    <source>
        <dbReference type="ARBA" id="ARBA00022691"/>
    </source>
</evidence>
<keyword evidence="3" id="KW-0479">Metal-binding</keyword>
<keyword evidence="4" id="KW-0408">Iron</keyword>
<dbReference type="Gene3D" id="3.80.30.20">
    <property type="entry name" value="tm_1862 like domain"/>
    <property type="match status" value="1"/>
</dbReference>
<accession>A0A932FWA7</accession>
<dbReference type="SFLD" id="SFLDF00404">
    <property type="entry name" value="hopanetetrol_cyclitol_ether_sy"/>
    <property type="match status" value="1"/>
</dbReference>
<dbReference type="SMART" id="SM00729">
    <property type="entry name" value="Elp3"/>
    <property type="match status" value="1"/>
</dbReference>
<dbReference type="Pfam" id="PF04055">
    <property type="entry name" value="Radical_SAM"/>
    <property type="match status" value="1"/>
</dbReference>
<protein>
    <submittedName>
        <fullName evidence="7">Hopanoid biosynthesis associated radical SAM protein HpnJ</fullName>
    </submittedName>
</protein>
<dbReference type="GO" id="GO:0051539">
    <property type="term" value="F:4 iron, 4 sulfur cluster binding"/>
    <property type="evidence" value="ECO:0007669"/>
    <property type="project" value="UniProtKB-KW"/>
</dbReference>
<dbReference type="InterPro" id="IPR006158">
    <property type="entry name" value="Cobalamin-bd"/>
</dbReference>
<gene>
    <name evidence="7" type="primary">hpnJ</name>
    <name evidence="7" type="ORF">HYY20_05395</name>
</gene>
<dbReference type="SUPFAM" id="SSF102114">
    <property type="entry name" value="Radical SAM enzymes"/>
    <property type="match status" value="1"/>
</dbReference>
<sequence>MNVLFLNPPSYEDFDGGAGSRYQAVREVKSFWYPTWLCYPAGLIPTSRVLDAPAADCTTEETLAVARDFDLVVIYTSTASLRKDVQTAERIKTARPGIRIAFVGPHPSILPEETLQASPAIDLVAHGEFDYTLQEIAEGAEWSQVRGISYRQGDRIFHNPSREFIEDLDSLPFVTEIYQRDLDIHRYRIPYLLWPYVSIYTGRGCPGRCIYCLWPQTFTGHRYRMRSVENVFKEVRQVRERFPEVQEIFFDDDTFTANPSRALQLCQRLRPLGLTWSTTARVDSPREMLKAMKEAGLRLLVVGYESGSQAILNHIRKGTTLAQAREFTRECQRLGIQVHGAFILGLLGETAQTIEESIRFACSLDLDTIQVSLATPYPGTKFYEICQENGYLAPLGMVDEKGYQVCPVSYPGLAGQEIFQSVERFYKRFYSRPRFLLSVVKRMIFDRSERERLLQEGAEFRQFLKRRREYYKR</sequence>
<dbReference type="Pfam" id="PF02310">
    <property type="entry name" value="B12-binding"/>
    <property type="match status" value="1"/>
</dbReference>
<dbReference type="Proteomes" id="UP000769766">
    <property type="component" value="Unassembled WGS sequence"/>
</dbReference>
<dbReference type="EMBL" id="JACPRF010000168">
    <property type="protein sequence ID" value="MBI2876298.1"/>
    <property type="molecule type" value="Genomic_DNA"/>
</dbReference>
<dbReference type="GO" id="GO:0003824">
    <property type="term" value="F:catalytic activity"/>
    <property type="evidence" value="ECO:0007669"/>
    <property type="project" value="InterPro"/>
</dbReference>
<dbReference type="GO" id="GO:0005829">
    <property type="term" value="C:cytosol"/>
    <property type="evidence" value="ECO:0007669"/>
    <property type="project" value="TreeGrafter"/>
</dbReference>
<organism evidence="7 8">
    <name type="scientific">Tectimicrobiota bacterium</name>
    <dbReference type="NCBI Taxonomy" id="2528274"/>
    <lineage>
        <taxon>Bacteria</taxon>
        <taxon>Pseudomonadati</taxon>
        <taxon>Nitrospinota/Tectimicrobiota group</taxon>
        <taxon>Candidatus Tectimicrobiota</taxon>
    </lineage>
</organism>
<dbReference type="SFLD" id="SFLDG01082">
    <property type="entry name" value="B12-binding_domain_containing"/>
    <property type="match status" value="1"/>
</dbReference>
<dbReference type="InterPro" id="IPR058240">
    <property type="entry name" value="rSAM_sf"/>
</dbReference>
<reference evidence="7" key="1">
    <citation type="submission" date="2020-07" db="EMBL/GenBank/DDBJ databases">
        <title>Huge and variable diversity of episymbiotic CPR bacteria and DPANN archaea in groundwater ecosystems.</title>
        <authorList>
            <person name="He C.Y."/>
            <person name="Keren R."/>
            <person name="Whittaker M."/>
            <person name="Farag I.F."/>
            <person name="Doudna J."/>
            <person name="Cate J.H.D."/>
            <person name="Banfield J.F."/>
        </authorList>
    </citation>
    <scope>NUCLEOTIDE SEQUENCE</scope>
    <source>
        <strain evidence="7">NC_groundwater_672_Ag_B-0.1um_62_36</strain>
    </source>
</reference>
<dbReference type="InterPro" id="IPR006638">
    <property type="entry name" value="Elp3/MiaA/NifB-like_rSAM"/>
</dbReference>
<dbReference type="InterPro" id="IPR017834">
    <property type="entry name" value="Hopanoid_synth-assoc_rSAM_HpnJ"/>
</dbReference>
<dbReference type="Gene3D" id="3.40.50.280">
    <property type="entry name" value="Cobalamin-binding domain"/>
    <property type="match status" value="1"/>
</dbReference>
<dbReference type="PANTHER" id="PTHR43409">
    <property type="entry name" value="ANAEROBIC MAGNESIUM-PROTOPORPHYRIN IX MONOMETHYL ESTER CYCLASE-RELATED"/>
    <property type="match status" value="1"/>
</dbReference>
<dbReference type="GO" id="GO:0031419">
    <property type="term" value="F:cobalamin binding"/>
    <property type="evidence" value="ECO:0007669"/>
    <property type="project" value="InterPro"/>
</dbReference>
<dbReference type="GO" id="GO:0046872">
    <property type="term" value="F:metal ion binding"/>
    <property type="evidence" value="ECO:0007669"/>
    <property type="project" value="UniProtKB-KW"/>
</dbReference>
<name>A0A932FWA7_UNCTE</name>
<keyword evidence="2" id="KW-0949">S-adenosyl-L-methionine</keyword>
<dbReference type="InterPro" id="IPR051198">
    <property type="entry name" value="BchE-like"/>
</dbReference>
<dbReference type="SFLD" id="SFLDS00029">
    <property type="entry name" value="Radical_SAM"/>
    <property type="match status" value="1"/>
</dbReference>
<dbReference type="InterPro" id="IPR023404">
    <property type="entry name" value="rSAM_horseshoe"/>
</dbReference>
<evidence type="ECO:0000256" key="1">
    <source>
        <dbReference type="ARBA" id="ARBA00001966"/>
    </source>
</evidence>
<dbReference type="AlphaFoldDB" id="A0A932FWA7"/>
<dbReference type="InterPro" id="IPR034466">
    <property type="entry name" value="Methyltransferase_Class_B"/>
</dbReference>
<evidence type="ECO:0000259" key="6">
    <source>
        <dbReference type="PROSITE" id="PS51918"/>
    </source>
</evidence>
<proteinExistence type="predicted"/>
<comment type="cofactor">
    <cofactor evidence="1">
        <name>[4Fe-4S] cluster</name>
        <dbReference type="ChEBI" id="CHEBI:49883"/>
    </cofactor>
</comment>
<evidence type="ECO:0000313" key="8">
    <source>
        <dbReference type="Proteomes" id="UP000769766"/>
    </source>
</evidence>
<dbReference type="PROSITE" id="PS51918">
    <property type="entry name" value="RADICAL_SAM"/>
    <property type="match status" value="1"/>
</dbReference>
<evidence type="ECO:0000313" key="7">
    <source>
        <dbReference type="EMBL" id="MBI2876298.1"/>
    </source>
</evidence>
<dbReference type="CDD" id="cd01335">
    <property type="entry name" value="Radical_SAM"/>
    <property type="match status" value="1"/>
</dbReference>
<evidence type="ECO:0000256" key="4">
    <source>
        <dbReference type="ARBA" id="ARBA00023004"/>
    </source>
</evidence>